<keyword evidence="16" id="KW-1185">Reference proteome</keyword>
<evidence type="ECO:0000256" key="10">
    <source>
        <dbReference type="ARBA" id="ARBA00023002"/>
    </source>
</evidence>
<dbReference type="PRINTS" id="PR00463">
    <property type="entry name" value="EP450I"/>
</dbReference>
<dbReference type="InterPro" id="IPR050196">
    <property type="entry name" value="Cytochrome_P450_Monoox"/>
</dbReference>
<evidence type="ECO:0000256" key="9">
    <source>
        <dbReference type="ARBA" id="ARBA00022848"/>
    </source>
</evidence>
<comment type="similarity">
    <text evidence="5 14">Belongs to the cytochrome P450 family.</text>
</comment>
<dbReference type="Gene3D" id="1.10.630.10">
    <property type="entry name" value="Cytochrome P450"/>
    <property type="match status" value="1"/>
</dbReference>
<evidence type="ECO:0000256" key="5">
    <source>
        <dbReference type="ARBA" id="ARBA00010617"/>
    </source>
</evidence>
<dbReference type="CDD" id="cd20628">
    <property type="entry name" value="CYP4"/>
    <property type="match status" value="1"/>
</dbReference>
<comment type="subcellular location">
    <subcellularLocation>
        <location evidence="4">Endoplasmic reticulum membrane</location>
        <topology evidence="4">Peripheral membrane protein</topology>
    </subcellularLocation>
    <subcellularLocation>
        <location evidence="3">Microsome membrane</location>
        <topology evidence="3">Peripheral membrane protein</topology>
    </subcellularLocation>
</comment>
<keyword evidence="12 14" id="KW-0503">Monooxygenase</keyword>
<dbReference type="InterPro" id="IPR002401">
    <property type="entry name" value="Cyt_P450_E_grp-I"/>
</dbReference>
<evidence type="ECO:0000256" key="8">
    <source>
        <dbReference type="ARBA" id="ARBA00022824"/>
    </source>
</evidence>
<dbReference type="GeneID" id="115256354"/>
<keyword evidence="13" id="KW-0472">Membrane</keyword>
<evidence type="ECO:0000256" key="14">
    <source>
        <dbReference type="RuleBase" id="RU000461"/>
    </source>
</evidence>
<dbReference type="RefSeq" id="XP_029710554.1">
    <property type="nucleotide sequence ID" value="XM_029854694.2"/>
</dbReference>
<keyword evidence="11 14" id="KW-0408">Iron</keyword>
<evidence type="ECO:0000256" key="13">
    <source>
        <dbReference type="ARBA" id="ARBA00023136"/>
    </source>
</evidence>
<evidence type="ECO:0000256" key="11">
    <source>
        <dbReference type="ARBA" id="ARBA00023004"/>
    </source>
</evidence>
<keyword evidence="10 14" id="KW-0560">Oxidoreductase</keyword>
<evidence type="ECO:0000256" key="6">
    <source>
        <dbReference type="ARBA" id="ARBA00022617"/>
    </source>
</evidence>
<evidence type="ECO:0000256" key="2">
    <source>
        <dbReference type="ARBA" id="ARBA00003690"/>
    </source>
</evidence>
<name>A0ABM1ZHC3_AEDAL</name>
<sequence>MKEPLLLIITIASQLLHAVKEFPLPATVLLVVAAIIACWFISSSDDSDYLKTWLSWKGGDGGAKKSVKYYLNQLPGPQCVPLLGNSLLMATDREDMFNRLTTARKLYGRKQGICRIWNGQVPYVLISKAEPVERILNNSVNIEKGRDYGFLRPWLGDGLLTCPGTRWHKRRKVLNPTFNYKMLSDFLEVFNRQARTMVRLMEKELRSEGGFNCTRYATLCSLDILCETAMGCPIQAQEQFGSDYVKAHEEIGRIMLERLQKIWLHPDLIYKCTNYYQRQVECLKVLHGFSENVIKQRRLQREVTLANDHVEDPLAEIGRKRQLAFLDLLLEATQDGQPLSDRDIRDEVDTFILGGHDTTATAIGWLLYLLGTDHQVQDRLFEEIDSIMGEDRDRPPTMIELNEMKYLECCIKEALRLFPSIPLIARKLTESVTTGDYTIPAGTNAVIVVYQLHRDPEVFPNPDKFNPDRFLPENTQGRHQYAYIPFSAGPRNCIGQKFGLLEEKAVAVAILRKYRIDSLDRREDLTLYGELVLKSKDGLRISISQRQ</sequence>
<dbReference type="PANTHER" id="PTHR24291:SF189">
    <property type="entry name" value="CYTOCHROME P450 4C3-RELATED"/>
    <property type="match status" value="1"/>
</dbReference>
<dbReference type="SUPFAM" id="SSF48264">
    <property type="entry name" value="Cytochrome P450"/>
    <property type="match status" value="1"/>
</dbReference>
<dbReference type="PROSITE" id="PS00086">
    <property type="entry name" value="CYTOCHROME_P450"/>
    <property type="match status" value="1"/>
</dbReference>
<keyword evidence="9" id="KW-0492">Microsome</keyword>
<dbReference type="PRINTS" id="PR00385">
    <property type="entry name" value="P450"/>
</dbReference>
<evidence type="ECO:0000313" key="16">
    <source>
        <dbReference type="Proteomes" id="UP000069940"/>
    </source>
</evidence>
<keyword evidence="7 14" id="KW-0479">Metal-binding</keyword>
<keyword evidence="8" id="KW-0256">Endoplasmic reticulum</keyword>
<evidence type="ECO:0000256" key="7">
    <source>
        <dbReference type="ARBA" id="ARBA00022723"/>
    </source>
</evidence>
<dbReference type="PANTHER" id="PTHR24291">
    <property type="entry name" value="CYTOCHROME P450 FAMILY 4"/>
    <property type="match status" value="1"/>
</dbReference>
<dbReference type="InterPro" id="IPR036396">
    <property type="entry name" value="Cyt_P450_sf"/>
</dbReference>
<dbReference type="Proteomes" id="UP000069940">
    <property type="component" value="Unassembled WGS sequence"/>
</dbReference>
<organism evidence="15 16">
    <name type="scientific">Aedes albopictus</name>
    <name type="common">Asian tiger mosquito</name>
    <name type="synonym">Stegomyia albopicta</name>
    <dbReference type="NCBI Taxonomy" id="7160"/>
    <lineage>
        <taxon>Eukaryota</taxon>
        <taxon>Metazoa</taxon>
        <taxon>Ecdysozoa</taxon>
        <taxon>Arthropoda</taxon>
        <taxon>Hexapoda</taxon>
        <taxon>Insecta</taxon>
        <taxon>Pterygota</taxon>
        <taxon>Neoptera</taxon>
        <taxon>Endopterygota</taxon>
        <taxon>Diptera</taxon>
        <taxon>Nematocera</taxon>
        <taxon>Culicoidea</taxon>
        <taxon>Culicidae</taxon>
        <taxon>Culicinae</taxon>
        <taxon>Aedini</taxon>
        <taxon>Aedes</taxon>
        <taxon>Stegomyia</taxon>
    </lineage>
</organism>
<reference evidence="15" key="2">
    <citation type="submission" date="2025-05" db="UniProtKB">
        <authorList>
            <consortium name="EnsemblMetazoa"/>
        </authorList>
    </citation>
    <scope>IDENTIFICATION</scope>
    <source>
        <strain evidence="15">Foshan</strain>
    </source>
</reference>
<evidence type="ECO:0008006" key="17">
    <source>
        <dbReference type="Google" id="ProtNLM"/>
    </source>
</evidence>
<comment type="cofactor">
    <cofactor evidence="1">
        <name>heme</name>
        <dbReference type="ChEBI" id="CHEBI:30413"/>
    </cofactor>
</comment>
<accession>A0ABM1ZHC3</accession>
<evidence type="ECO:0000256" key="12">
    <source>
        <dbReference type="ARBA" id="ARBA00023033"/>
    </source>
</evidence>
<dbReference type="InterPro" id="IPR017972">
    <property type="entry name" value="Cyt_P450_CS"/>
</dbReference>
<evidence type="ECO:0000256" key="3">
    <source>
        <dbReference type="ARBA" id="ARBA00004174"/>
    </source>
</evidence>
<comment type="function">
    <text evidence="2">May be involved in the metabolism of insect hormones and in the breakdown of synthetic insecticides.</text>
</comment>
<proteinExistence type="inferred from homology"/>
<keyword evidence="6 14" id="KW-0349">Heme</keyword>
<evidence type="ECO:0000313" key="15">
    <source>
        <dbReference type="EnsemblMetazoa" id="AALFPA23_018509.P27158"/>
    </source>
</evidence>
<protein>
    <recommendedName>
        <fullName evidence="17">Cytochrome P450</fullName>
    </recommendedName>
</protein>
<evidence type="ECO:0000256" key="4">
    <source>
        <dbReference type="ARBA" id="ARBA00004406"/>
    </source>
</evidence>
<dbReference type="InterPro" id="IPR001128">
    <property type="entry name" value="Cyt_P450"/>
</dbReference>
<reference evidence="16" key="1">
    <citation type="journal article" date="2015" name="Proc. Natl. Acad. Sci. U.S.A.">
        <title>Genome sequence of the Asian Tiger mosquito, Aedes albopictus, reveals insights into its biology, genetics, and evolution.</title>
        <authorList>
            <person name="Chen X.G."/>
            <person name="Jiang X."/>
            <person name="Gu J."/>
            <person name="Xu M."/>
            <person name="Wu Y."/>
            <person name="Deng Y."/>
            <person name="Zhang C."/>
            <person name="Bonizzoni M."/>
            <person name="Dermauw W."/>
            <person name="Vontas J."/>
            <person name="Armbruster P."/>
            <person name="Huang X."/>
            <person name="Yang Y."/>
            <person name="Zhang H."/>
            <person name="He W."/>
            <person name="Peng H."/>
            <person name="Liu Y."/>
            <person name="Wu K."/>
            <person name="Chen J."/>
            <person name="Lirakis M."/>
            <person name="Topalis P."/>
            <person name="Van Leeuwen T."/>
            <person name="Hall A.B."/>
            <person name="Jiang X."/>
            <person name="Thorpe C."/>
            <person name="Mueller R.L."/>
            <person name="Sun C."/>
            <person name="Waterhouse R.M."/>
            <person name="Yan G."/>
            <person name="Tu Z.J."/>
            <person name="Fang X."/>
            <person name="James A.A."/>
        </authorList>
    </citation>
    <scope>NUCLEOTIDE SEQUENCE [LARGE SCALE GENOMIC DNA]</scope>
    <source>
        <strain evidence="16">Foshan</strain>
    </source>
</reference>
<evidence type="ECO:0000256" key="1">
    <source>
        <dbReference type="ARBA" id="ARBA00001971"/>
    </source>
</evidence>
<dbReference type="EnsemblMetazoa" id="AALFPA23_018509.R27158">
    <property type="protein sequence ID" value="AALFPA23_018509.P27158"/>
    <property type="gene ID" value="AALFPA23_018509"/>
</dbReference>
<dbReference type="Pfam" id="PF00067">
    <property type="entry name" value="p450"/>
    <property type="match status" value="1"/>
</dbReference>